<evidence type="ECO:0000256" key="7">
    <source>
        <dbReference type="ARBA" id="ARBA00022958"/>
    </source>
</evidence>
<dbReference type="AlphaFoldDB" id="A0A183CI24"/>
<evidence type="ECO:0000256" key="12">
    <source>
        <dbReference type="SAM" id="Phobius"/>
    </source>
</evidence>
<comment type="similarity">
    <text evidence="2">Belongs to the two pore domain potassium channel (TC 1.A.1.8) family.</text>
</comment>
<feature type="transmembrane region" description="Helical" evidence="12">
    <location>
        <begin position="180"/>
        <end position="200"/>
    </location>
</feature>
<evidence type="ECO:0000256" key="6">
    <source>
        <dbReference type="ARBA" id="ARBA00022826"/>
    </source>
</evidence>
<dbReference type="PRINTS" id="PR01095">
    <property type="entry name" value="TASKCHANNEL"/>
</dbReference>
<dbReference type="Pfam" id="PF07885">
    <property type="entry name" value="Ion_trans_2"/>
    <property type="match status" value="1"/>
</dbReference>
<dbReference type="InterPro" id="IPR003280">
    <property type="entry name" value="2pore_dom_K_chnl"/>
</dbReference>
<evidence type="ECO:0000256" key="11">
    <source>
        <dbReference type="ARBA" id="ARBA00023303"/>
    </source>
</evidence>
<keyword evidence="10 12" id="KW-0472">Membrane</keyword>
<protein>
    <submittedName>
        <fullName evidence="15">Ion_trans_2 domain-containing protein</fullName>
    </submittedName>
</protein>
<evidence type="ECO:0000256" key="10">
    <source>
        <dbReference type="ARBA" id="ARBA00023136"/>
    </source>
</evidence>
<evidence type="ECO:0000313" key="15">
    <source>
        <dbReference type="WBParaSite" id="GPLIN_001253000"/>
    </source>
</evidence>
<dbReference type="SUPFAM" id="SSF81324">
    <property type="entry name" value="Voltage-gated potassium channels"/>
    <property type="match status" value="2"/>
</dbReference>
<evidence type="ECO:0000256" key="8">
    <source>
        <dbReference type="ARBA" id="ARBA00022989"/>
    </source>
</evidence>
<dbReference type="WBParaSite" id="GPLIN_001253000">
    <property type="protein sequence ID" value="GPLIN_001253000"/>
    <property type="gene ID" value="GPLIN_001253000"/>
</dbReference>
<evidence type="ECO:0000256" key="5">
    <source>
        <dbReference type="ARBA" id="ARBA00022692"/>
    </source>
</evidence>
<dbReference type="Proteomes" id="UP000050741">
    <property type="component" value="Unassembled WGS sequence"/>
</dbReference>
<proteinExistence type="inferred from homology"/>
<dbReference type="PANTHER" id="PTHR11003:SF172">
    <property type="entry name" value="TWO PORE POTASSIUM CHANNEL PROTEIN SUP-9"/>
    <property type="match status" value="1"/>
</dbReference>
<accession>A0A183CI24</accession>
<keyword evidence="9" id="KW-0406">Ion transport</keyword>
<feature type="transmembrane region" description="Helical" evidence="12">
    <location>
        <begin position="25"/>
        <end position="48"/>
    </location>
</feature>
<dbReference type="InterPro" id="IPR003092">
    <property type="entry name" value="2pore_dom_K_chnl_TASK"/>
</dbReference>
<organism evidence="14 15">
    <name type="scientific">Globodera pallida</name>
    <name type="common">Potato cyst nematode worm</name>
    <name type="synonym">Heterodera pallida</name>
    <dbReference type="NCBI Taxonomy" id="36090"/>
    <lineage>
        <taxon>Eukaryota</taxon>
        <taxon>Metazoa</taxon>
        <taxon>Ecdysozoa</taxon>
        <taxon>Nematoda</taxon>
        <taxon>Chromadorea</taxon>
        <taxon>Rhabditida</taxon>
        <taxon>Tylenchina</taxon>
        <taxon>Tylenchomorpha</taxon>
        <taxon>Tylenchoidea</taxon>
        <taxon>Heteroderidae</taxon>
        <taxon>Heteroderinae</taxon>
        <taxon>Globodera</taxon>
    </lineage>
</organism>
<dbReference type="GO" id="GO:0015271">
    <property type="term" value="F:outward rectifier potassium channel activity"/>
    <property type="evidence" value="ECO:0007669"/>
    <property type="project" value="TreeGrafter"/>
</dbReference>
<evidence type="ECO:0000256" key="9">
    <source>
        <dbReference type="ARBA" id="ARBA00023065"/>
    </source>
</evidence>
<feature type="domain" description="Potassium channel" evidence="13">
    <location>
        <begin position="92"/>
        <end position="149"/>
    </location>
</feature>
<evidence type="ECO:0000313" key="14">
    <source>
        <dbReference type="Proteomes" id="UP000050741"/>
    </source>
</evidence>
<evidence type="ECO:0000259" key="13">
    <source>
        <dbReference type="Pfam" id="PF07885"/>
    </source>
</evidence>
<dbReference type="GO" id="GO:0005886">
    <property type="term" value="C:plasma membrane"/>
    <property type="evidence" value="ECO:0007669"/>
    <property type="project" value="TreeGrafter"/>
</dbReference>
<keyword evidence="7" id="KW-0630">Potassium</keyword>
<keyword evidence="5 12" id="KW-0812">Transmembrane</keyword>
<feature type="transmembrane region" description="Helical" evidence="12">
    <location>
        <begin position="148"/>
        <end position="164"/>
    </location>
</feature>
<dbReference type="InterPro" id="IPR013099">
    <property type="entry name" value="K_chnl_dom"/>
</dbReference>
<feature type="transmembrane region" description="Helical" evidence="12">
    <location>
        <begin position="93"/>
        <end position="113"/>
    </location>
</feature>
<evidence type="ECO:0000256" key="4">
    <source>
        <dbReference type="ARBA" id="ARBA00022538"/>
    </source>
</evidence>
<reference evidence="14" key="1">
    <citation type="submission" date="2014-05" db="EMBL/GenBank/DDBJ databases">
        <title>The genome and life-stage specific transcriptomes of Globodera pallida elucidate key aspects of plant parasitism by a cyst nematode.</title>
        <authorList>
            <person name="Cotton J.A."/>
            <person name="Lilley C.J."/>
            <person name="Jones L.M."/>
            <person name="Kikuchi T."/>
            <person name="Reid A.J."/>
            <person name="Thorpe P."/>
            <person name="Tsai I.J."/>
            <person name="Beasley H."/>
            <person name="Blok V."/>
            <person name="Cock P.J.A."/>
            <person name="Van den Akker S.E."/>
            <person name="Holroyd N."/>
            <person name="Hunt M."/>
            <person name="Mantelin S."/>
            <person name="Naghra H."/>
            <person name="Pain A."/>
            <person name="Palomares-Rius J.E."/>
            <person name="Zarowiecki M."/>
            <person name="Berriman M."/>
            <person name="Jones J.T."/>
            <person name="Urwin P.E."/>
        </authorList>
    </citation>
    <scope>NUCLEOTIDE SEQUENCE [LARGE SCALE GENOMIC DNA]</scope>
    <source>
        <strain evidence="14">Lindley</strain>
    </source>
</reference>
<keyword evidence="4" id="KW-0633">Potassium transport</keyword>
<comment type="subcellular location">
    <subcellularLocation>
        <location evidence="1">Membrane</location>
        <topology evidence="1">Multi-pass membrane protein</topology>
    </subcellularLocation>
</comment>
<keyword evidence="11" id="KW-0407">Ion channel</keyword>
<keyword evidence="6" id="KW-0631">Potassium channel</keyword>
<dbReference type="Gene3D" id="1.10.287.70">
    <property type="match status" value="1"/>
</dbReference>
<dbReference type="GO" id="GO:0030322">
    <property type="term" value="P:stabilization of membrane potential"/>
    <property type="evidence" value="ECO:0007669"/>
    <property type="project" value="TreeGrafter"/>
</dbReference>
<evidence type="ECO:0000256" key="1">
    <source>
        <dbReference type="ARBA" id="ARBA00004141"/>
    </source>
</evidence>
<keyword evidence="8 12" id="KW-1133">Transmembrane helix</keyword>
<dbReference type="PANTHER" id="PTHR11003">
    <property type="entry name" value="POTASSIUM CHANNEL, SUBFAMILY K"/>
    <property type="match status" value="1"/>
</dbReference>
<keyword evidence="14" id="KW-1185">Reference proteome</keyword>
<name>A0A183CI24_GLOPA</name>
<sequence length="220" mass="24729">MFLPRPSMTGLFSTAPGEGAKSRRALLLLGVMLLYLTLGAALFSAFEYAQDMRARADIAKKRKLMQRKYNFTVRDFALLERVVVQSIPFAAGAQWQFLGALYFCTVVITTIGYGHSTPITVGGKMFCMLYALGGIPLGLVMFQSVGERINHFIGLALRIIGRWLKRRRDIDWLVHVKSRHLLCISFAIGCATISVATGVFHQRERWTVFDAAYYCMITCQ</sequence>
<dbReference type="GO" id="GO:0022841">
    <property type="term" value="F:potassium ion leak channel activity"/>
    <property type="evidence" value="ECO:0007669"/>
    <property type="project" value="TreeGrafter"/>
</dbReference>
<evidence type="ECO:0000256" key="2">
    <source>
        <dbReference type="ARBA" id="ARBA00006666"/>
    </source>
</evidence>
<evidence type="ECO:0000256" key="3">
    <source>
        <dbReference type="ARBA" id="ARBA00022448"/>
    </source>
</evidence>
<reference evidence="15" key="2">
    <citation type="submission" date="2016-06" db="UniProtKB">
        <authorList>
            <consortium name="WormBaseParasite"/>
        </authorList>
    </citation>
    <scope>IDENTIFICATION</scope>
</reference>
<keyword evidence="3" id="KW-0813">Transport</keyword>